<dbReference type="Gene3D" id="1.10.10.60">
    <property type="entry name" value="Homeodomain-like"/>
    <property type="match status" value="2"/>
</dbReference>
<keyword evidence="1" id="KW-0805">Transcription regulation</keyword>
<dbReference type="SUPFAM" id="SSF46689">
    <property type="entry name" value="Homeodomain-like"/>
    <property type="match status" value="2"/>
</dbReference>
<evidence type="ECO:0000256" key="2">
    <source>
        <dbReference type="ARBA" id="ARBA00023125"/>
    </source>
</evidence>
<dbReference type="RefSeq" id="WP_206371652.1">
    <property type="nucleotide sequence ID" value="NZ_CAWPTG010000074.1"/>
</dbReference>
<dbReference type="EMBL" id="JAFHLB010000030">
    <property type="protein sequence ID" value="MBN3579772.1"/>
    <property type="molecule type" value="Genomic_DNA"/>
</dbReference>
<dbReference type="PROSITE" id="PS01124">
    <property type="entry name" value="HTH_ARAC_FAMILY_2"/>
    <property type="match status" value="1"/>
</dbReference>
<dbReference type="SMART" id="SM00342">
    <property type="entry name" value="HTH_ARAC"/>
    <property type="match status" value="1"/>
</dbReference>
<evidence type="ECO:0000313" key="6">
    <source>
        <dbReference type="Proteomes" id="UP000779070"/>
    </source>
</evidence>
<dbReference type="PANTHER" id="PTHR43280">
    <property type="entry name" value="ARAC-FAMILY TRANSCRIPTIONAL REGULATOR"/>
    <property type="match status" value="1"/>
</dbReference>
<dbReference type="PANTHER" id="PTHR43280:SF27">
    <property type="entry name" value="TRANSCRIPTIONAL REGULATOR MTLR"/>
    <property type="match status" value="1"/>
</dbReference>
<proteinExistence type="predicted"/>
<protein>
    <submittedName>
        <fullName evidence="5">Helix-turn-helix domain-containing protein</fullName>
    </submittedName>
</protein>
<keyword evidence="2" id="KW-0238">DNA-binding</keyword>
<evidence type="ECO:0000313" key="5">
    <source>
        <dbReference type="EMBL" id="MBN3579772.1"/>
    </source>
</evidence>
<evidence type="ECO:0000256" key="1">
    <source>
        <dbReference type="ARBA" id="ARBA00023015"/>
    </source>
</evidence>
<organism evidence="5 6">
    <name type="scientific">Vibrio neptunius</name>
    <dbReference type="NCBI Taxonomy" id="170651"/>
    <lineage>
        <taxon>Bacteria</taxon>
        <taxon>Pseudomonadati</taxon>
        <taxon>Pseudomonadota</taxon>
        <taxon>Gammaproteobacteria</taxon>
        <taxon>Vibrionales</taxon>
        <taxon>Vibrionaceae</taxon>
        <taxon>Vibrio</taxon>
    </lineage>
</organism>
<sequence>MKPFIENISHQASFNWLMKHFHCPVPKQEYACPWHYHAEYELVIYLDPDQVFEGNYFAGDGIGTIHNLSMFLYGPGLPHMLTGRLSGEGEKSHHTIVIWLKHQWLEQIQELIPEARQLQRLLTDSAYGVEFSQPVAQNVRDLVESFDDLNPQRQALRIVEIILLLTDDSTRRRLSASPYYLHQFKDDKESYLRIEEARKYIEQHYHQPLKMDNLCQLLHMSESAIYRMYEKHYGVSFSQHLKQYRIGKACELLASSDKPVALVAELAGFHNLSNFNRQFKAMKNITPSAFRKQFKPY</sequence>
<reference evidence="5 6" key="1">
    <citation type="submission" date="2021-02" db="EMBL/GenBank/DDBJ databases">
        <title>Draft Genome Sequences of 5 Vibrio neptunius Strains Isolated From of Bivalve Hatcheries.</title>
        <authorList>
            <person name="Galvis F."/>
            <person name="Barja J.L."/>
            <person name="Lemos M.L."/>
            <person name="Balado M."/>
        </authorList>
    </citation>
    <scope>NUCLEOTIDE SEQUENCE [LARGE SCALE GENOMIC DNA]</scope>
    <source>
        <strain evidence="5 6">PP-145.98</strain>
    </source>
</reference>
<keyword evidence="6" id="KW-1185">Reference proteome</keyword>
<keyword evidence="3" id="KW-0804">Transcription</keyword>
<evidence type="ECO:0000259" key="4">
    <source>
        <dbReference type="PROSITE" id="PS01124"/>
    </source>
</evidence>
<feature type="domain" description="HTH araC/xylS-type" evidence="4">
    <location>
        <begin position="195"/>
        <end position="293"/>
    </location>
</feature>
<dbReference type="Pfam" id="PF12833">
    <property type="entry name" value="HTH_18"/>
    <property type="match status" value="1"/>
</dbReference>
<dbReference type="InterPro" id="IPR009057">
    <property type="entry name" value="Homeodomain-like_sf"/>
</dbReference>
<dbReference type="Proteomes" id="UP000779070">
    <property type="component" value="Unassembled WGS sequence"/>
</dbReference>
<comment type="caution">
    <text evidence="5">The sequence shown here is derived from an EMBL/GenBank/DDBJ whole genome shotgun (WGS) entry which is preliminary data.</text>
</comment>
<accession>A0ABS3A9W7</accession>
<dbReference type="InterPro" id="IPR018060">
    <property type="entry name" value="HTH_AraC"/>
</dbReference>
<evidence type="ECO:0000256" key="3">
    <source>
        <dbReference type="ARBA" id="ARBA00023163"/>
    </source>
</evidence>
<gene>
    <name evidence="5" type="ORF">JYA62_19110</name>
</gene>
<name>A0ABS3A9W7_9VIBR</name>